<protein>
    <submittedName>
        <fullName evidence="3">Uncharacterized protein</fullName>
    </submittedName>
</protein>
<dbReference type="GeneID" id="28832813"/>
<feature type="chain" id="PRO_5007288075" evidence="2">
    <location>
        <begin position="19"/>
        <end position="299"/>
    </location>
</feature>
<feature type="compositionally biased region" description="Low complexity" evidence="1">
    <location>
        <begin position="119"/>
        <end position="136"/>
    </location>
</feature>
<dbReference type="Proteomes" id="UP000070700">
    <property type="component" value="Unassembled WGS sequence"/>
</dbReference>
<gene>
    <name evidence="3" type="ORF">LY89DRAFT_787638</name>
</gene>
<feature type="region of interest" description="Disordered" evidence="1">
    <location>
        <begin position="117"/>
        <end position="136"/>
    </location>
</feature>
<dbReference type="KEGG" id="psco:LY89DRAFT_787638"/>
<evidence type="ECO:0000313" key="4">
    <source>
        <dbReference type="Proteomes" id="UP000070700"/>
    </source>
</evidence>
<dbReference type="OrthoDB" id="3564076at2759"/>
<evidence type="ECO:0000313" key="3">
    <source>
        <dbReference type="EMBL" id="KUJ09945.1"/>
    </source>
</evidence>
<dbReference type="InParanoid" id="A0A132BC10"/>
<name>A0A132BC10_MOLSC</name>
<sequence length="299" mass="30884">MRVSILSSILLSALHITATPVRRDVDSEAATTTIVTVTATLYATLVPPTLPVVYTSATYTQAVYTSTSTLSSILNCTQTLYSPIIAPVNGTTMVAPASAATIAPAGLDIPEGLQGRQVPTSPSLTPTSTTSASVTRATSTTEAAITASVFTTVTATYSLTQRPPYTYTIYSVQTATQTVPLIRTAYACSATLDVFYSIVTDVVTSTIIRTHWPSTTTTTSYTACAALPTVATTPSASVSKPVTVLERQVGGTTAVFSTTATQTRYAYSVTTITEAGPSTRVVTACSPTATPSAASTATV</sequence>
<feature type="signal peptide" evidence="2">
    <location>
        <begin position="1"/>
        <end position="18"/>
    </location>
</feature>
<dbReference type="RefSeq" id="XP_018064300.1">
    <property type="nucleotide sequence ID" value="XM_018223087.1"/>
</dbReference>
<keyword evidence="2" id="KW-0732">Signal</keyword>
<accession>A0A132BC10</accession>
<dbReference type="EMBL" id="KQ947430">
    <property type="protein sequence ID" value="KUJ09945.1"/>
    <property type="molecule type" value="Genomic_DNA"/>
</dbReference>
<reference evidence="3 4" key="1">
    <citation type="submission" date="2015-10" db="EMBL/GenBank/DDBJ databases">
        <title>Full genome of DAOMC 229536 Phialocephala scopiformis, a fungal endophyte of spruce producing the potent anti-insectan compound rugulosin.</title>
        <authorList>
            <consortium name="DOE Joint Genome Institute"/>
            <person name="Walker A.K."/>
            <person name="Frasz S.L."/>
            <person name="Seifert K.A."/>
            <person name="Miller J.D."/>
            <person name="Mondo S.J."/>
            <person name="Labutti K."/>
            <person name="Lipzen A."/>
            <person name="Dockter R."/>
            <person name="Kennedy M."/>
            <person name="Grigoriev I.V."/>
            <person name="Spatafora J.W."/>
        </authorList>
    </citation>
    <scope>NUCLEOTIDE SEQUENCE [LARGE SCALE GENOMIC DNA]</scope>
    <source>
        <strain evidence="3 4">CBS 120377</strain>
    </source>
</reference>
<proteinExistence type="predicted"/>
<organism evidence="3 4">
    <name type="scientific">Mollisia scopiformis</name>
    <name type="common">Conifer needle endophyte fungus</name>
    <name type="synonym">Phialocephala scopiformis</name>
    <dbReference type="NCBI Taxonomy" id="149040"/>
    <lineage>
        <taxon>Eukaryota</taxon>
        <taxon>Fungi</taxon>
        <taxon>Dikarya</taxon>
        <taxon>Ascomycota</taxon>
        <taxon>Pezizomycotina</taxon>
        <taxon>Leotiomycetes</taxon>
        <taxon>Helotiales</taxon>
        <taxon>Mollisiaceae</taxon>
        <taxon>Mollisia</taxon>
    </lineage>
</organism>
<keyword evidence="4" id="KW-1185">Reference proteome</keyword>
<dbReference type="AlphaFoldDB" id="A0A132BC10"/>
<evidence type="ECO:0000256" key="2">
    <source>
        <dbReference type="SAM" id="SignalP"/>
    </source>
</evidence>
<evidence type="ECO:0000256" key="1">
    <source>
        <dbReference type="SAM" id="MobiDB-lite"/>
    </source>
</evidence>